<proteinExistence type="inferred from homology"/>
<evidence type="ECO:0000313" key="14">
    <source>
        <dbReference type="Proteomes" id="UP000526501"/>
    </source>
</evidence>
<dbReference type="HAMAP" id="MF_01820">
    <property type="entry name" value="GTPase_RsgA"/>
    <property type="match status" value="1"/>
</dbReference>
<dbReference type="CDD" id="cd01854">
    <property type="entry name" value="YjeQ_EngC"/>
    <property type="match status" value="1"/>
</dbReference>
<evidence type="ECO:0000256" key="8">
    <source>
        <dbReference type="ARBA" id="ARBA00022884"/>
    </source>
</evidence>
<dbReference type="PROSITE" id="PS50936">
    <property type="entry name" value="ENGC_GTPASE"/>
    <property type="match status" value="1"/>
</dbReference>
<comment type="function">
    <text evidence="10">One of several proteins that assist in the late maturation steps of the functional core of the 30S ribosomal subunit. Helps release RbfA from mature subunits. May play a role in the assembly of ribosomal proteins into the subunit. Circularly permuted GTPase that catalyzes slow GTP hydrolysis, GTPase activity is stimulated by the 30S ribosomal subunit.</text>
</comment>
<dbReference type="SUPFAM" id="SSF52540">
    <property type="entry name" value="P-loop containing nucleoside triphosphate hydrolases"/>
    <property type="match status" value="1"/>
</dbReference>
<evidence type="ECO:0000256" key="6">
    <source>
        <dbReference type="ARBA" id="ARBA00022801"/>
    </source>
</evidence>
<dbReference type="InterPro" id="IPR027417">
    <property type="entry name" value="P-loop_NTPase"/>
</dbReference>
<comment type="subunit">
    <text evidence="10">Monomer. Associates with 30S ribosomal subunit, binds 16S rRNA.</text>
</comment>
<feature type="binding site" evidence="10">
    <location>
        <begin position="203"/>
        <end position="211"/>
    </location>
    <ligand>
        <name>GTP</name>
        <dbReference type="ChEBI" id="CHEBI:37565"/>
    </ligand>
</feature>
<comment type="subcellular location">
    <subcellularLocation>
        <location evidence="10">Cytoplasm</location>
    </subcellularLocation>
</comment>
<evidence type="ECO:0000256" key="5">
    <source>
        <dbReference type="ARBA" id="ARBA00022741"/>
    </source>
</evidence>
<dbReference type="InterPro" id="IPR030378">
    <property type="entry name" value="G_CP_dom"/>
</dbReference>
<feature type="binding site" evidence="10">
    <location>
        <position position="297"/>
    </location>
    <ligand>
        <name>Zn(2+)</name>
        <dbReference type="ChEBI" id="CHEBI:29105"/>
    </ligand>
</feature>
<keyword evidence="7 10" id="KW-0862">Zinc</keyword>
<dbReference type="PANTHER" id="PTHR32120">
    <property type="entry name" value="SMALL RIBOSOMAL SUBUNIT BIOGENESIS GTPASE RSGA"/>
    <property type="match status" value="1"/>
</dbReference>
<dbReference type="InterPro" id="IPR010914">
    <property type="entry name" value="RsgA_GTPase_dom"/>
</dbReference>
<dbReference type="Gene3D" id="1.10.40.50">
    <property type="entry name" value="Probable gtpase engc, domain 3"/>
    <property type="match status" value="1"/>
</dbReference>
<dbReference type="PROSITE" id="PS51721">
    <property type="entry name" value="G_CP"/>
    <property type="match status" value="1"/>
</dbReference>
<sequence>MSLSLEELGWSEEFERHFAAVNDTTVVPARVIRENRGEYIIHTGKERAVARLPGVERIGKSDSSEYPTVGDWLAVEKVPLSDDYLIRELLPRKSLFERKVVGEATRHQSIVANFDSLFLVTGLDADFNTSRIQRYLSVAWNSRAQLVVILNKADLIEELDEVLAAVKEVAKDVPVHAVSAFDPASLECLKQYLGTGRTVALLGSSGVGKSSLTNAFIGEDRLLTQQNRAADGKGRHTTTWRELSPLPGGGMLIDLPGMRELQLTGEGDGVDKTFSDIEELMTQCKFRNCRHEGEPGCAIDKAIESGDLAVSRYKQYVKLRNEQIVAQERREARDKIIAGRRRKIAVKEGPVKKKIAKKRKQLNTSRSYLENLDD</sequence>
<keyword evidence="1 10" id="KW-0963">Cytoplasm</keyword>
<dbReference type="RefSeq" id="WP_185659441.1">
    <property type="nucleotide sequence ID" value="NZ_CAWPOO010000006.1"/>
</dbReference>
<keyword evidence="5 10" id="KW-0547">Nucleotide-binding</keyword>
<feature type="binding site" evidence="10">
    <location>
        <begin position="151"/>
        <end position="154"/>
    </location>
    <ligand>
        <name>GTP</name>
        <dbReference type="ChEBI" id="CHEBI:37565"/>
    </ligand>
</feature>
<evidence type="ECO:0000259" key="12">
    <source>
        <dbReference type="PROSITE" id="PS51721"/>
    </source>
</evidence>
<organism evidence="13 14">
    <name type="scientific">Pelagicoccus albus</name>
    <dbReference type="NCBI Taxonomy" id="415222"/>
    <lineage>
        <taxon>Bacteria</taxon>
        <taxon>Pseudomonadati</taxon>
        <taxon>Verrucomicrobiota</taxon>
        <taxon>Opitutia</taxon>
        <taxon>Puniceicoccales</taxon>
        <taxon>Pelagicoccaceae</taxon>
        <taxon>Pelagicoccus</taxon>
    </lineage>
</organism>
<protein>
    <recommendedName>
        <fullName evidence="10">Small ribosomal subunit biogenesis GTPase RsgA</fullName>
        <ecNumber evidence="10">3.6.1.-</ecNumber>
    </recommendedName>
</protein>
<dbReference type="PANTHER" id="PTHR32120:SF10">
    <property type="entry name" value="SMALL RIBOSOMAL SUBUNIT BIOGENESIS GTPASE RSGA"/>
    <property type="match status" value="1"/>
</dbReference>
<dbReference type="InterPro" id="IPR004881">
    <property type="entry name" value="Ribosome_biogen_GTPase_RsgA"/>
</dbReference>
<dbReference type="GO" id="GO:0005525">
    <property type="term" value="F:GTP binding"/>
    <property type="evidence" value="ECO:0007669"/>
    <property type="project" value="UniProtKB-UniRule"/>
</dbReference>
<feature type="domain" description="CP-type G" evidence="12">
    <location>
        <begin position="101"/>
        <end position="261"/>
    </location>
</feature>
<evidence type="ECO:0000256" key="7">
    <source>
        <dbReference type="ARBA" id="ARBA00022833"/>
    </source>
</evidence>
<dbReference type="GO" id="GO:0003924">
    <property type="term" value="F:GTPase activity"/>
    <property type="evidence" value="ECO:0007669"/>
    <property type="project" value="UniProtKB-UniRule"/>
</dbReference>
<dbReference type="GO" id="GO:0019843">
    <property type="term" value="F:rRNA binding"/>
    <property type="evidence" value="ECO:0007669"/>
    <property type="project" value="UniProtKB-KW"/>
</dbReference>
<dbReference type="EC" id="3.6.1.-" evidence="10"/>
<dbReference type="EMBL" id="JACHVC010000006">
    <property type="protein sequence ID" value="MBC2605568.1"/>
    <property type="molecule type" value="Genomic_DNA"/>
</dbReference>
<dbReference type="GO" id="GO:0046872">
    <property type="term" value="F:metal ion binding"/>
    <property type="evidence" value="ECO:0007669"/>
    <property type="project" value="UniProtKB-KW"/>
</dbReference>
<feature type="binding site" evidence="10">
    <location>
        <position position="284"/>
    </location>
    <ligand>
        <name>Zn(2+)</name>
        <dbReference type="ChEBI" id="CHEBI:29105"/>
    </ligand>
</feature>
<dbReference type="NCBIfam" id="TIGR00157">
    <property type="entry name" value="ribosome small subunit-dependent GTPase A"/>
    <property type="match status" value="1"/>
</dbReference>
<dbReference type="AlphaFoldDB" id="A0A7X1E7W6"/>
<evidence type="ECO:0000313" key="13">
    <source>
        <dbReference type="EMBL" id="MBC2605568.1"/>
    </source>
</evidence>
<evidence type="ECO:0000256" key="2">
    <source>
        <dbReference type="ARBA" id="ARBA00022517"/>
    </source>
</evidence>
<feature type="binding site" evidence="10">
    <location>
        <position position="291"/>
    </location>
    <ligand>
        <name>Zn(2+)</name>
        <dbReference type="ChEBI" id="CHEBI:29105"/>
    </ligand>
</feature>
<dbReference type="Proteomes" id="UP000526501">
    <property type="component" value="Unassembled WGS sequence"/>
</dbReference>
<evidence type="ECO:0000256" key="4">
    <source>
        <dbReference type="ARBA" id="ARBA00022730"/>
    </source>
</evidence>
<evidence type="ECO:0000256" key="9">
    <source>
        <dbReference type="ARBA" id="ARBA00023134"/>
    </source>
</evidence>
<gene>
    <name evidence="10 13" type="primary">rsgA</name>
    <name evidence="13" type="ORF">H5P27_05880</name>
</gene>
<comment type="similarity">
    <text evidence="10">Belongs to the TRAFAC class YlqF/YawG GTPase family. RsgA subfamily.</text>
</comment>
<keyword evidence="9 10" id="KW-0342">GTP-binding</keyword>
<keyword evidence="6 10" id="KW-0378">Hydrolase</keyword>
<comment type="caution">
    <text evidence="13">The sequence shown here is derived from an EMBL/GenBank/DDBJ whole genome shotgun (WGS) entry which is preliminary data.</text>
</comment>
<feature type="domain" description="EngC GTPase" evidence="11">
    <location>
        <begin position="112"/>
        <end position="259"/>
    </location>
</feature>
<keyword evidence="4 10" id="KW-0699">rRNA-binding</keyword>
<keyword evidence="14" id="KW-1185">Reference proteome</keyword>
<evidence type="ECO:0000256" key="10">
    <source>
        <dbReference type="HAMAP-Rule" id="MF_01820"/>
    </source>
</evidence>
<feature type="binding site" evidence="10">
    <location>
        <position position="289"/>
    </location>
    <ligand>
        <name>Zn(2+)</name>
        <dbReference type="ChEBI" id="CHEBI:29105"/>
    </ligand>
</feature>
<comment type="cofactor">
    <cofactor evidence="10">
        <name>Zn(2+)</name>
        <dbReference type="ChEBI" id="CHEBI:29105"/>
    </cofactor>
    <text evidence="10">Binds 1 zinc ion per subunit.</text>
</comment>
<keyword evidence="2 10" id="KW-0690">Ribosome biogenesis</keyword>
<reference evidence="13 14" key="1">
    <citation type="submission" date="2020-07" db="EMBL/GenBank/DDBJ databases">
        <authorList>
            <person name="Feng X."/>
        </authorList>
    </citation>
    <scope>NUCLEOTIDE SEQUENCE [LARGE SCALE GENOMIC DNA]</scope>
    <source>
        <strain evidence="13 14">JCM23202</strain>
    </source>
</reference>
<name>A0A7X1E7W6_9BACT</name>
<dbReference type="Gene3D" id="3.40.50.300">
    <property type="entry name" value="P-loop containing nucleotide triphosphate hydrolases"/>
    <property type="match status" value="1"/>
</dbReference>
<keyword evidence="8 10" id="KW-0694">RNA-binding</keyword>
<evidence type="ECO:0000256" key="3">
    <source>
        <dbReference type="ARBA" id="ARBA00022723"/>
    </source>
</evidence>
<evidence type="ECO:0000256" key="1">
    <source>
        <dbReference type="ARBA" id="ARBA00022490"/>
    </source>
</evidence>
<accession>A0A7X1E7W6</accession>
<keyword evidence="3 10" id="KW-0479">Metal-binding</keyword>
<dbReference type="Pfam" id="PF03193">
    <property type="entry name" value="RsgA_GTPase"/>
    <property type="match status" value="1"/>
</dbReference>
<dbReference type="GO" id="GO:0042274">
    <property type="term" value="P:ribosomal small subunit biogenesis"/>
    <property type="evidence" value="ECO:0007669"/>
    <property type="project" value="UniProtKB-UniRule"/>
</dbReference>
<evidence type="ECO:0000259" key="11">
    <source>
        <dbReference type="PROSITE" id="PS50936"/>
    </source>
</evidence>
<dbReference type="GO" id="GO:0005737">
    <property type="term" value="C:cytoplasm"/>
    <property type="evidence" value="ECO:0007669"/>
    <property type="project" value="UniProtKB-SubCell"/>
</dbReference>